<sequence>MDLRPPKVALVTGCSEGGVGFSFCQKLLARGYIVYATARSVDSMRGLQHANMKKLSSDVTSDEQVSSVVQAIMDAEGYVDLVINNAGKPFNGHAGPTTDYTSEEMKSIYDANVFSIQRVARAVVPRMAKRKQGTIVNMGSIVGEYPTPWMGVYDSSKGAVRIMSEVLSMECRPFNIKVVLVAPSSIQSKIVGKHDDYRLPPESIYTGFFPNIRQRLEAAREDDAMPSDVFAERVISKVVSSNPPSYMLLGGKSTMFRIMAFLPRSWVLSIVWGMFSKPRAKEKGELAPGRT</sequence>
<reference evidence="4 5" key="1">
    <citation type="journal article" date="2019" name="Nat. Ecol. Evol.">
        <title>Megaphylogeny resolves global patterns of mushroom evolution.</title>
        <authorList>
            <person name="Varga T."/>
            <person name="Krizsan K."/>
            <person name="Foldi C."/>
            <person name="Dima B."/>
            <person name="Sanchez-Garcia M."/>
            <person name="Sanchez-Ramirez S."/>
            <person name="Szollosi G.J."/>
            <person name="Szarkandi J.G."/>
            <person name="Papp V."/>
            <person name="Albert L."/>
            <person name="Andreopoulos W."/>
            <person name="Angelini C."/>
            <person name="Antonin V."/>
            <person name="Barry K.W."/>
            <person name="Bougher N.L."/>
            <person name="Buchanan P."/>
            <person name="Buyck B."/>
            <person name="Bense V."/>
            <person name="Catcheside P."/>
            <person name="Chovatia M."/>
            <person name="Cooper J."/>
            <person name="Damon W."/>
            <person name="Desjardin D."/>
            <person name="Finy P."/>
            <person name="Geml J."/>
            <person name="Haridas S."/>
            <person name="Hughes K."/>
            <person name="Justo A."/>
            <person name="Karasinski D."/>
            <person name="Kautmanova I."/>
            <person name="Kiss B."/>
            <person name="Kocsube S."/>
            <person name="Kotiranta H."/>
            <person name="LaButti K.M."/>
            <person name="Lechner B.E."/>
            <person name="Liimatainen K."/>
            <person name="Lipzen A."/>
            <person name="Lukacs Z."/>
            <person name="Mihaltcheva S."/>
            <person name="Morgado L.N."/>
            <person name="Niskanen T."/>
            <person name="Noordeloos M.E."/>
            <person name="Ohm R.A."/>
            <person name="Ortiz-Santana B."/>
            <person name="Ovrebo C."/>
            <person name="Racz N."/>
            <person name="Riley R."/>
            <person name="Savchenko A."/>
            <person name="Shiryaev A."/>
            <person name="Soop K."/>
            <person name="Spirin V."/>
            <person name="Szebenyi C."/>
            <person name="Tomsovsky M."/>
            <person name="Tulloss R.E."/>
            <person name="Uehling J."/>
            <person name="Grigoriev I.V."/>
            <person name="Vagvolgyi C."/>
            <person name="Papp T."/>
            <person name="Martin F.M."/>
            <person name="Miettinen O."/>
            <person name="Hibbett D.S."/>
            <person name="Nagy L.G."/>
        </authorList>
    </citation>
    <scope>NUCLEOTIDE SEQUENCE [LARGE SCALE GENOMIC DNA]</scope>
    <source>
        <strain evidence="4 5">OMC1185</strain>
    </source>
</reference>
<proteinExistence type="inferred from homology"/>
<organism evidence="4 5">
    <name type="scientific">Heliocybe sulcata</name>
    <dbReference type="NCBI Taxonomy" id="5364"/>
    <lineage>
        <taxon>Eukaryota</taxon>
        <taxon>Fungi</taxon>
        <taxon>Dikarya</taxon>
        <taxon>Basidiomycota</taxon>
        <taxon>Agaricomycotina</taxon>
        <taxon>Agaricomycetes</taxon>
        <taxon>Gloeophyllales</taxon>
        <taxon>Gloeophyllaceae</taxon>
        <taxon>Heliocybe</taxon>
    </lineage>
</organism>
<dbReference type="PRINTS" id="PR00081">
    <property type="entry name" value="GDHRDH"/>
</dbReference>
<dbReference type="OrthoDB" id="2102561at2759"/>
<dbReference type="STRING" id="5364.A0A5C3MZU7"/>
<dbReference type="GO" id="GO:0016491">
    <property type="term" value="F:oxidoreductase activity"/>
    <property type="evidence" value="ECO:0007669"/>
    <property type="project" value="UniProtKB-KW"/>
</dbReference>
<keyword evidence="2" id="KW-0560">Oxidoreductase</keyword>
<dbReference type="AlphaFoldDB" id="A0A5C3MZU7"/>
<dbReference type="Gene3D" id="3.40.50.720">
    <property type="entry name" value="NAD(P)-binding Rossmann-like Domain"/>
    <property type="match status" value="1"/>
</dbReference>
<dbReference type="InterPro" id="IPR036291">
    <property type="entry name" value="NAD(P)-bd_dom_sf"/>
</dbReference>
<protein>
    <submittedName>
        <fullName evidence="4">NAD-P-binding protein</fullName>
    </submittedName>
</protein>
<name>A0A5C3MZU7_9AGAM</name>
<dbReference type="Proteomes" id="UP000305948">
    <property type="component" value="Unassembled WGS sequence"/>
</dbReference>
<comment type="similarity">
    <text evidence="1 3">Belongs to the short-chain dehydrogenases/reductases (SDR) family.</text>
</comment>
<dbReference type="GO" id="GO:0005783">
    <property type="term" value="C:endoplasmic reticulum"/>
    <property type="evidence" value="ECO:0007669"/>
    <property type="project" value="TreeGrafter"/>
</dbReference>
<dbReference type="EMBL" id="ML213513">
    <property type="protein sequence ID" value="TFK50577.1"/>
    <property type="molecule type" value="Genomic_DNA"/>
</dbReference>
<dbReference type="SUPFAM" id="SSF51735">
    <property type="entry name" value="NAD(P)-binding Rossmann-fold domains"/>
    <property type="match status" value="1"/>
</dbReference>
<gene>
    <name evidence="4" type="ORF">OE88DRAFT_1631426</name>
</gene>
<dbReference type="Pfam" id="PF00106">
    <property type="entry name" value="adh_short"/>
    <property type="match status" value="1"/>
</dbReference>
<dbReference type="InterPro" id="IPR002347">
    <property type="entry name" value="SDR_fam"/>
</dbReference>
<evidence type="ECO:0000256" key="2">
    <source>
        <dbReference type="ARBA" id="ARBA00023002"/>
    </source>
</evidence>
<dbReference type="PANTHER" id="PTHR44169:SF6">
    <property type="entry name" value="NADPH-DEPENDENT 1-ACYLDIHYDROXYACETONE PHOSPHATE REDUCTASE"/>
    <property type="match status" value="1"/>
</dbReference>
<evidence type="ECO:0000256" key="3">
    <source>
        <dbReference type="RuleBase" id="RU000363"/>
    </source>
</evidence>
<evidence type="ECO:0000256" key="1">
    <source>
        <dbReference type="ARBA" id="ARBA00006484"/>
    </source>
</evidence>
<dbReference type="PRINTS" id="PR00080">
    <property type="entry name" value="SDRFAMILY"/>
</dbReference>
<dbReference type="PANTHER" id="PTHR44169">
    <property type="entry name" value="NADPH-DEPENDENT 1-ACYLDIHYDROXYACETONE PHOSPHATE REDUCTASE"/>
    <property type="match status" value="1"/>
</dbReference>
<evidence type="ECO:0000313" key="5">
    <source>
        <dbReference type="Proteomes" id="UP000305948"/>
    </source>
</evidence>
<keyword evidence="5" id="KW-1185">Reference proteome</keyword>
<accession>A0A5C3MZU7</accession>
<evidence type="ECO:0000313" key="4">
    <source>
        <dbReference type="EMBL" id="TFK50577.1"/>
    </source>
</evidence>